<evidence type="ECO:0000256" key="4">
    <source>
        <dbReference type="ARBA" id="ARBA00022692"/>
    </source>
</evidence>
<dbReference type="Proteomes" id="UP000606274">
    <property type="component" value="Unassembled WGS sequence"/>
</dbReference>
<keyword evidence="11" id="KW-0807">Transducer</keyword>
<dbReference type="Pfam" id="PF07562">
    <property type="entry name" value="NCD3G"/>
    <property type="match status" value="1"/>
</dbReference>
<keyword evidence="4 12" id="KW-0812">Transmembrane</keyword>
<keyword evidence="7" id="KW-0297">G-protein coupled receptor</keyword>
<dbReference type="SUPFAM" id="SSF53822">
    <property type="entry name" value="Periplasmic binding protein-like I"/>
    <property type="match status" value="1"/>
</dbReference>
<feature type="transmembrane region" description="Helical" evidence="12">
    <location>
        <begin position="666"/>
        <end position="690"/>
    </location>
</feature>
<evidence type="ECO:0000256" key="10">
    <source>
        <dbReference type="ARBA" id="ARBA00023180"/>
    </source>
</evidence>
<dbReference type="PRINTS" id="PR00248">
    <property type="entry name" value="GPCRMGR"/>
</dbReference>
<evidence type="ECO:0000256" key="11">
    <source>
        <dbReference type="ARBA" id="ARBA00023224"/>
    </source>
</evidence>
<evidence type="ECO:0000256" key="1">
    <source>
        <dbReference type="ARBA" id="ARBA00004651"/>
    </source>
</evidence>
<protein>
    <recommendedName>
        <fullName evidence="14">G-protein coupled receptors family 3 profile domain-containing protein</fullName>
    </recommendedName>
</protein>
<evidence type="ECO:0000256" key="9">
    <source>
        <dbReference type="ARBA" id="ARBA00023170"/>
    </source>
</evidence>
<reference evidence="15" key="1">
    <citation type="submission" date="2020-08" db="EMBL/GenBank/DDBJ databases">
        <title>Chromosome-level assembly of Southern catfish (Silurus meridionalis) provides insights into visual adaptation to the nocturnal and benthic lifestyles.</title>
        <authorList>
            <person name="Zhang Y."/>
            <person name="Wang D."/>
            <person name="Peng Z."/>
        </authorList>
    </citation>
    <scope>NUCLEOTIDE SEQUENCE</scope>
    <source>
        <strain evidence="15">SWU-2019-XX</strain>
        <tissue evidence="15">Muscle</tissue>
    </source>
</reference>
<proteinExistence type="inferred from homology"/>
<evidence type="ECO:0000256" key="12">
    <source>
        <dbReference type="SAM" id="Phobius"/>
    </source>
</evidence>
<dbReference type="AlphaFoldDB" id="A0A8T0B349"/>
<feature type="transmembrane region" description="Helical" evidence="12">
    <location>
        <begin position="596"/>
        <end position="620"/>
    </location>
</feature>
<evidence type="ECO:0000256" key="13">
    <source>
        <dbReference type="SAM" id="SignalP"/>
    </source>
</evidence>
<feature type="transmembrane region" description="Helical" evidence="12">
    <location>
        <begin position="755"/>
        <end position="778"/>
    </location>
</feature>
<keyword evidence="8 12" id="KW-0472">Membrane</keyword>
<keyword evidence="3" id="KW-1003">Cell membrane</keyword>
<dbReference type="InterPro" id="IPR017979">
    <property type="entry name" value="GPCR_3_CS"/>
</dbReference>
<evidence type="ECO:0000256" key="5">
    <source>
        <dbReference type="ARBA" id="ARBA00022729"/>
    </source>
</evidence>
<evidence type="ECO:0000256" key="7">
    <source>
        <dbReference type="ARBA" id="ARBA00023040"/>
    </source>
</evidence>
<comment type="subcellular location">
    <subcellularLocation>
        <location evidence="1">Cell membrane</location>
        <topology evidence="1">Multi-pass membrane protein</topology>
    </subcellularLocation>
</comment>
<dbReference type="PRINTS" id="PR01535">
    <property type="entry name" value="VOMERONASL2R"/>
</dbReference>
<evidence type="ECO:0000256" key="3">
    <source>
        <dbReference type="ARBA" id="ARBA00022475"/>
    </source>
</evidence>
<keyword evidence="6 12" id="KW-1133">Transmembrane helix</keyword>
<dbReference type="InterPro" id="IPR038550">
    <property type="entry name" value="GPCR_3_9-Cys_sf"/>
</dbReference>
<dbReference type="GO" id="GO:0005886">
    <property type="term" value="C:plasma membrane"/>
    <property type="evidence" value="ECO:0007669"/>
    <property type="project" value="UniProtKB-SubCell"/>
</dbReference>
<dbReference type="PROSITE" id="PS00981">
    <property type="entry name" value="G_PROTEIN_RECEP_F3_3"/>
    <property type="match status" value="1"/>
</dbReference>
<feature type="transmembrane region" description="Helical" evidence="12">
    <location>
        <begin position="790"/>
        <end position="810"/>
    </location>
</feature>
<dbReference type="EMBL" id="JABFDY010000013">
    <property type="protein sequence ID" value="KAF7698815.1"/>
    <property type="molecule type" value="Genomic_DNA"/>
</dbReference>
<name>A0A8T0B349_SILME</name>
<evidence type="ECO:0000313" key="16">
    <source>
        <dbReference type="Proteomes" id="UP000606274"/>
    </source>
</evidence>
<evidence type="ECO:0000259" key="14">
    <source>
        <dbReference type="PROSITE" id="PS50259"/>
    </source>
</evidence>
<dbReference type="PROSITE" id="PS50259">
    <property type="entry name" value="G_PROTEIN_RECEP_F3_4"/>
    <property type="match status" value="1"/>
</dbReference>
<dbReference type="InterPro" id="IPR004073">
    <property type="entry name" value="GPCR_3_vmron_rcpt_2"/>
</dbReference>
<keyword evidence="5 13" id="KW-0732">Signal</keyword>
<dbReference type="Gene3D" id="2.10.50.30">
    <property type="entry name" value="GPCR, family 3, nine cysteines domain"/>
    <property type="match status" value="1"/>
</dbReference>
<dbReference type="GO" id="GO:0004930">
    <property type="term" value="F:G protein-coupled receptor activity"/>
    <property type="evidence" value="ECO:0007669"/>
    <property type="project" value="UniProtKB-KW"/>
</dbReference>
<evidence type="ECO:0000256" key="8">
    <source>
        <dbReference type="ARBA" id="ARBA00023136"/>
    </source>
</evidence>
<feature type="signal peptide" evidence="13">
    <location>
        <begin position="1"/>
        <end position="21"/>
    </location>
</feature>
<dbReference type="InterPro" id="IPR001828">
    <property type="entry name" value="ANF_lig-bd_rcpt"/>
</dbReference>
<dbReference type="CDD" id="cd06364">
    <property type="entry name" value="PBP1_CaSR"/>
    <property type="match status" value="1"/>
</dbReference>
<dbReference type="InterPro" id="IPR000337">
    <property type="entry name" value="GPCR_3"/>
</dbReference>
<gene>
    <name evidence="15" type="ORF">HF521_003557</name>
</gene>
<keyword evidence="16" id="KW-1185">Reference proteome</keyword>
<dbReference type="PANTHER" id="PTHR24061">
    <property type="entry name" value="CALCIUM-SENSING RECEPTOR-RELATED"/>
    <property type="match status" value="1"/>
</dbReference>
<feature type="domain" description="G-protein coupled receptors family 3 profile" evidence="14">
    <location>
        <begin position="596"/>
        <end position="860"/>
    </location>
</feature>
<evidence type="ECO:0000313" key="15">
    <source>
        <dbReference type="EMBL" id="KAF7698815.1"/>
    </source>
</evidence>
<feature type="chain" id="PRO_5035762928" description="G-protein coupled receptors family 3 profile domain-containing protein" evidence="13">
    <location>
        <begin position="22"/>
        <end position="860"/>
    </location>
</feature>
<feature type="transmembrane region" description="Helical" evidence="12">
    <location>
        <begin position="710"/>
        <end position="729"/>
    </location>
</feature>
<accession>A0A8T0B349</accession>
<dbReference type="FunFam" id="2.10.50.30:FF:000002">
    <property type="entry name" value="Vomeronasal 2 receptor, h1"/>
    <property type="match status" value="1"/>
</dbReference>
<evidence type="ECO:0000256" key="2">
    <source>
        <dbReference type="ARBA" id="ARBA00007242"/>
    </source>
</evidence>
<dbReference type="InterPro" id="IPR017978">
    <property type="entry name" value="GPCR_3_C"/>
</dbReference>
<dbReference type="InterPro" id="IPR000068">
    <property type="entry name" value="GPCR_3_Ca_sens_rcpt-rel"/>
</dbReference>
<comment type="similarity">
    <text evidence="2">Belongs to the G-protein coupled receptor 3 family.</text>
</comment>
<keyword evidence="10" id="KW-0325">Glycoprotein</keyword>
<dbReference type="CDD" id="cd15283">
    <property type="entry name" value="7tmC_V2R_pheromone"/>
    <property type="match status" value="1"/>
</dbReference>
<dbReference type="InterPro" id="IPR011500">
    <property type="entry name" value="GPCR_3_9-Cys_dom"/>
</dbReference>
<dbReference type="Gene3D" id="3.40.50.2300">
    <property type="match status" value="2"/>
</dbReference>
<feature type="transmembrane region" description="Helical" evidence="12">
    <location>
        <begin position="822"/>
        <end position="845"/>
    </location>
</feature>
<dbReference type="Pfam" id="PF00003">
    <property type="entry name" value="7tm_3"/>
    <property type="match status" value="1"/>
</dbReference>
<dbReference type="Pfam" id="PF01094">
    <property type="entry name" value="ANF_receptor"/>
    <property type="match status" value="1"/>
</dbReference>
<comment type="caution">
    <text evidence="15">The sequence shown here is derived from an EMBL/GenBank/DDBJ whole genome shotgun (WGS) entry which is preliminary data.</text>
</comment>
<dbReference type="FunFam" id="3.40.50.2300:FF:000016">
    <property type="entry name" value="Taste 1 receptor member 2"/>
    <property type="match status" value="1"/>
</dbReference>
<sequence>MHLMGFCECALVAFLSSVISSQLLQQQACRLISGPSHLPVVAREGNITLGGLFSLHDTMMEARFSFKAQPESAQCVGFNFRTFRWMQTMIFAIEKINRDNHLLPNITLGYKIYDSCSTPRHALLTAMELMGGREEGSGDAFCQGKVPIVIGDGGSTLSMVVAHFLGVFELPQLSYFSSCACLSDKKLFPAFLRTMPSDYFQVNALTQLVQHFGWTWVGTVAGDDAYGRGGAQIFIDKVSKLGACIAFYEIIPKNHAPAEMARIVERISVSGARVVLVFALEQDAKALFTEALKHNLTGIQWLASEAWITAAILTTPEFQSILQGSMGFGIRRAEIPDLQPFLLRLHPSKFPDDPFVLQFWEEMFGCTPQIAISGTIANKPPCNGSEILADVKSIYSDVSQLRISYNVYKGVYAIAHALEAMLKCVPETGPFPGGVCPDTQTIKPWQLLHYLKKVDFTNEYGEETKFDGNGDAVAMYDLINFQLSETGEVQYATVGTFDETKSTKLLIEEKLIIWNGNQRQVPVSVCSNSCPPGTRKAIRPSFPVCCFDCIICAAGEVSNQTDAIECVTCGPEFWSNLKRNACIPKLVEFLSYGDTMGMALLAVALLGSCTTLAVGLVFAFKRHTPLVRANNSELSFLILSSLWLCFLCALAFIGQPTSWSCQLRHTAFGIAFCLCLSCILGKTMVVLMAFKATLPGSNVMKWFRPPQLRALIFLCTAVQVGICGAWLGLAPPVPRRLMTRESAQIILLCDMGSTLAFSLVLGYIGLLAAICFLLAFFARKLPDNFNEAKFITFSMLIFCAVWIAFVPAYVSSPGKYTVAVEVFAILASSYGLLLCIFAPKCYIILLRPEKNTKKHLIGKP</sequence>
<evidence type="ECO:0000256" key="6">
    <source>
        <dbReference type="ARBA" id="ARBA00022989"/>
    </source>
</evidence>
<organism evidence="15 16">
    <name type="scientific">Silurus meridionalis</name>
    <name type="common">Southern catfish</name>
    <name type="synonym">Silurus soldatovi meridionalis</name>
    <dbReference type="NCBI Taxonomy" id="175797"/>
    <lineage>
        <taxon>Eukaryota</taxon>
        <taxon>Metazoa</taxon>
        <taxon>Chordata</taxon>
        <taxon>Craniata</taxon>
        <taxon>Vertebrata</taxon>
        <taxon>Euteleostomi</taxon>
        <taxon>Actinopterygii</taxon>
        <taxon>Neopterygii</taxon>
        <taxon>Teleostei</taxon>
        <taxon>Ostariophysi</taxon>
        <taxon>Siluriformes</taxon>
        <taxon>Siluridae</taxon>
        <taxon>Silurus</taxon>
    </lineage>
</organism>
<feature type="transmembrane region" description="Helical" evidence="12">
    <location>
        <begin position="632"/>
        <end position="654"/>
    </location>
</feature>
<keyword evidence="9" id="KW-0675">Receptor</keyword>
<dbReference type="InterPro" id="IPR028082">
    <property type="entry name" value="Peripla_BP_I"/>
</dbReference>
<dbReference type="PANTHER" id="PTHR24061:SF0">
    <property type="entry name" value="C-FAMILY ODORANT RECEPTOR OLFCT1"/>
    <property type="match status" value="1"/>
</dbReference>